<feature type="transmembrane region" description="Helical" evidence="1">
    <location>
        <begin position="229"/>
        <end position="249"/>
    </location>
</feature>
<gene>
    <name evidence="2" type="ORF">A1O9_05364</name>
</gene>
<dbReference type="OrthoDB" id="1937642at2759"/>
<comment type="caution">
    <text evidence="2">The sequence shown here is derived from an EMBL/GenBank/DDBJ whole genome shotgun (WGS) entry which is preliminary data.</text>
</comment>
<evidence type="ECO:0000256" key="1">
    <source>
        <dbReference type="SAM" id="Phobius"/>
    </source>
</evidence>
<dbReference type="RefSeq" id="XP_013260037.1">
    <property type="nucleotide sequence ID" value="XM_013404583.1"/>
</dbReference>
<keyword evidence="1" id="KW-0812">Transmembrane</keyword>
<feature type="transmembrane region" description="Helical" evidence="1">
    <location>
        <begin position="359"/>
        <end position="377"/>
    </location>
</feature>
<dbReference type="Proteomes" id="UP000027920">
    <property type="component" value="Unassembled WGS sequence"/>
</dbReference>
<accession>A0A072PCF3</accession>
<keyword evidence="1" id="KW-1133">Transmembrane helix</keyword>
<dbReference type="AlphaFoldDB" id="A0A072PCF3"/>
<keyword evidence="3" id="KW-1185">Reference proteome</keyword>
<proteinExistence type="predicted"/>
<dbReference type="EMBL" id="AMGV01000004">
    <property type="protein sequence ID" value="KEF57447.1"/>
    <property type="molecule type" value="Genomic_DNA"/>
</dbReference>
<feature type="transmembrane region" description="Helical" evidence="1">
    <location>
        <begin position="6"/>
        <end position="23"/>
    </location>
</feature>
<protein>
    <submittedName>
        <fullName evidence="2">Uncharacterized protein</fullName>
    </submittedName>
</protein>
<evidence type="ECO:0000313" key="3">
    <source>
        <dbReference type="Proteomes" id="UP000027920"/>
    </source>
</evidence>
<feature type="transmembrane region" description="Helical" evidence="1">
    <location>
        <begin position="337"/>
        <end position="353"/>
    </location>
</feature>
<name>A0A072PCF3_9EURO</name>
<dbReference type="VEuPathDB" id="FungiDB:A1O9_05364"/>
<dbReference type="GeneID" id="25280290"/>
<feature type="transmembrane region" description="Helical" evidence="1">
    <location>
        <begin position="255"/>
        <end position="277"/>
    </location>
</feature>
<dbReference type="STRING" id="1182545.A0A072PCF3"/>
<reference evidence="2 3" key="1">
    <citation type="submission" date="2013-03" db="EMBL/GenBank/DDBJ databases">
        <title>The Genome Sequence of Exophiala aquamarina CBS 119918.</title>
        <authorList>
            <consortium name="The Broad Institute Genomics Platform"/>
            <person name="Cuomo C."/>
            <person name="de Hoog S."/>
            <person name="Gorbushina A."/>
            <person name="Walker B."/>
            <person name="Young S.K."/>
            <person name="Zeng Q."/>
            <person name="Gargeya S."/>
            <person name="Fitzgerald M."/>
            <person name="Haas B."/>
            <person name="Abouelleil A."/>
            <person name="Allen A.W."/>
            <person name="Alvarado L."/>
            <person name="Arachchi H.M."/>
            <person name="Berlin A.M."/>
            <person name="Chapman S.B."/>
            <person name="Gainer-Dewar J."/>
            <person name="Goldberg J."/>
            <person name="Griggs A."/>
            <person name="Gujja S."/>
            <person name="Hansen M."/>
            <person name="Howarth C."/>
            <person name="Imamovic A."/>
            <person name="Ireland A."/>
            <person name="Larimer J."/>
            <person name="McCowan C."/>
            <person name="Murphy C."/>
            <person name="Pearson M."/>
            <person name="Poon T.W."/>
            <person name="Priest M."/>
            <person name="Roberts A."/>
            <person name="Saif S."/>
            <person name="Shea T."/>
            <person name="Sisk P."/>
            <person name="Sykes S."/>
            <person name="Wortman J."/>
            <person name="Nusbaum C."/>
            <person name="Birren B."/>
        </authorList>
    </citation>
    <scope>NUCLEOTIDE SEQUENCE [LARGE SCALE GENOMIC DNA]</scope>
    <source>
        <strain evidence="2 3">CBS 119918</strain>
    </source>
</reference>
<organism evidence="2 3">
    <name type="scientific">Exophiala aquamarina CBS 119918</name>
    <dbReference type="NCBI Taxonomy" id="1182545"/>
    <lineage>
        <taxon>Eukaryota</taxon>
        <taxon>Fungi</taxon>
        <taxon>Dikarya</taxon>
        <taxon>Ascomycota</taxon>
        <taxon>Pezizomycotina</taxon>
        <taxon>Eurotiomycetes</taxon>
        <taxon>Chaetothyriomycetidae</taxon>
        <taxon>Chaetothyriales</taxon>
        <taxon>Herpotrichiellaceae</taxon>
        <taxon>Exophiala</taxon>
    </lineage>
</organism>
<sequence>MTSATTFVALDVLFLFTVIYFAGKIENVVYFEFVLTWRLGPTDASPLVRRFNSIHLIPRWTRPWQNETGSDIFRSQMENPSEVFSVLLIIGGDIVQKAVAQMSGHRITFVAFSFGWVAYAFNSLMSAFGDGSLMPDPEFSSEVINVKSGIKKQNNSWLLCRLIRDLEREVTKNWTTWYEVDDQATTDDWIETQDPSVKCNRAGEGISSLLVTICEALPGAANPHRGWHFVIYVAIIIIQHAVAMIPIILYGNWSVLFITGIGTILAVCTTSLSEWRLEKYQARRHSKNSYAITRGNGHRHVFVIKAGTKADGKFPGLFLDDLAGAVRKAGDGTRLKTVGLAIAWVSFLIAAGGLKDHTWYVLIVGIIGMAQNIWVAGHHQTSKAHGIPVHIVHTHGLNPVPLGKHPTTYTKRGAKPVYEASRGMKVMEVLMEVEKDHPTIGAALQPEFFPPGSLRKYEADWWAEAKAHRKDPTKPFPAILPAPVPAPPP</sequence>
<dbReference type="HOGENOM" id="CLU_034489_0_0_1"/>
<evidence type="ECO:0000313" key="2">
    <source>
        <dbReference type="EMBL" id="KEF57447.1"/>
    </source>
</evidence>
<keyword evidence="1" id="KW-0472">Membrane</keyword>